<dbReference type="eggNOG" id="COG1893">
    <property type="taxonomic scope" value="Bacteria"/>
</dbReference>
<evidence type="ECO:0000256" key="1">
    <source>
        <dbReference type="ARBA" id="ARBA00004994"/>
    </source>
</evidence>
<evidence type="ECO:0000259" key="8">
    <source>
        <dbReference type="Pfam" id="PF02558"/>
    </source>
</evidence>
<dbReference type="GO" id="GO:0005737">
    <property type="term" value="C:cytoplasm"/>
    <property type="evidence" value="ECO:0007669"/>
    <property type="project" value="TreeGrafter"/>
</dbReference>
<dbReference type="AlphaFoldDB" id="D8MLY9"/>
<dbReference type="InterPro" id="IPR008927">
    <property type="entry name" value="6-PGluconate_DH-like_C_sf"/>
</dbReference>
<evidence type="ECO:0000256" key="6">
    <source>
        <dbReference type="ARBA" id="ARBA00032024"/>
    </source>
</evidence>
<evidence type="ECO:0000256" key="7">
    <source>
        <dbReference type="ARBA" id="ARBA00048793"/>
    </source>
</evidence>
<comment type="catalytic activity">
    <reaction evidence="7">
        <text>(R)-pantoate + NADP(+) = 2-dehydropantoate + NADPH + H(+)</text>
        <dbReference type="Rhea" id="RHEA:16233"/>
        <dbReference type="ChEBI" id="CHEBI:11561"/>
        <dbReference type="ChEBI" id="CHEBI:15378"/>
        <dbReference type="ChEBI" id="CHEBI:15980"/>
        <dbReference type="ChEBI" id="CHEBI:57783"/>
        <dbReference type="ChEBI" id="CHEBI:58349"/>
        <dbReference type="EC" id="1.1.1.169"/>
    </reaction>
</comment>
<keyword evidence="11" id="KW-1185">Reference proteome</keyword>
<accession>D8MLY9</accession>
<evidence type="ECO:0000256" key="5">
    <source>
        <dbReference type="ARBA" id="ARBA00023002"/>
    </source>
</evidence>
<dbReference type="STRING" id="634500.EbC_03420"/>
<dbReference type="InterPro" id="IPR013332">
    <property type="entry name" value="KPR_N"/>
</dbReference>
<evidence type="ECO:0000313" key="11">
    <source>
        <dbReference type="Proteomes" id="UP000008793"/>
    </source>
</evidence>
<dbReference type="KEGG" id="ebi:EbC_03420"/>
<dbReference type="RefSeq" id="WP_013200380.1">
    <property type="nucleotide sequence ID" value="NC_014306.1"/>
</dbReference>
<dbReference type="InterPro" id="IPR013752">
    <property type="entry name" value="KPA_reductase"/>
</dbReference>
<name>D8MLY9_ERWBE</name>
<feature type="domain" description="Ketopantoate reductase C-terminal" evidence="9">
    <location>
        <begin position="185"/>
        <end position="322"/>
    </location>
</feature>
<evidence type="ECO:0000256" key="2">
    <source>
        <dbReference type="ARBA" id="ARBA00013014"/>
    </source>
</evidence>
<dbReference type="InterPro" id="IPR013328">
    <property type="entry name" value="6PGD_dom2"/>
</dbReference>
<keyword evidence="4" id="KW-0566">Pantothenate biosynthesis</keyword>
<dbReference type="PANTHER" id="PTHR21708">
    <property type="entry name" value="PROBABLE 2-DEHYDROPANTOATE 2-REDUCTASE"/>
    <property type="match status" value="1"/>
</dbReference>
<feature type="domain" description="Ketopantoate reductase N-terminal" evidence="8">
    <location>
        <begin position="5"/>
        <end position="154"/>
    </location>
</feature>
<dbReference type="Proteomes" id="UP000008793">
    <property type="component" value="Chromosome"/>
</dbReference>
<dbReference type="Pfam" id="PF08546">
    <property type="entry name" value="ApbA_C"/>
    <property type="match status" value="1"/>
</dbReference>
<evidence type="ECO:0000259" key="9">
    <source>
        <dbReference type="Pfam" id="PF08546"/>
    </source>
</evidence>
<gene>
    <name evidence="10" type="ordered locus">EbC_03420</name>
</gene>
<comment type="pathway">
    <text evidence="1">Cofactor biosynthesis; (R)-pantothenate biosynthesis; (R)-pantoate from 3-methyl-2-oxobutanoate: step 2/2.</text>
</comment>
<dbReference type="EMBL" id="FP236843">
    <property type="protein sequence ID" value="CAX57873.1"/>
    <property type="molecule type" value="Genomic_DNA"/>
</dbReference>
<dbReference type="PANTHER" id="PTHR21708:SF26">
    <property type="entry name" value="2-DEHYDROPANTOATE 2-REDUCTASE"/>
    <property type="match status" value="1"/>
</dbReference>
<dbReference type="GO" id="GO:0015940">
    <property type="term" value="P:pantothenate biosynthetic process"/>
    <property type="evidence" value="ECO:0007669"/>
    <property type="project" value="UniProtKB-UniPathway"/>
</dbReference>
<dbReference type="InterPro" id="IPR051402">
    <property type="entry name" value="KPR-Related"/>
</dbReference>
<keyword evidence="5 10" id="KW-0560">Oxidoreductase</keyword>
<dbReference type="InterPro" id="IPR036291">
    <property type="entry name" value="NAD(P)-bd_dom_sf"/>
</dbReference>
<dbReference type="Pfam" id="PF02558">
    <property type="entry name" value="ApbA"/>
    <property type="match status" value="1"/>
</dbReference>
<dbReference type="Gene3D" id="1.10.1040.10">
    <property type="entry name" value="N-(1-d-carboxylethyl)-l-norvaline Dehydrogenase, domain 2"/>
    <property type="match status" value="1"/>
</dbReference>
<dbReference type="GO" id="GO:0008677">
    <property type="term" value="F:2-dehydropantoate 2-reductase activity"/>
    <property type="evidence" value="ECO:0007669"/>
    <property type="project" value="UniProtKB-EC"/>
</dbReference>
<dbReference type="SUPFAM" id="SSF48179">
    <property type="entry name" value="6-phosphogluconate dehydrogenase C-terminal domain-like"/>
    <property type="match status" value="1"/>
</dbReference>
<protein>
    <recommendedName>
        <fullName evidence="3">2-dehydropantoate 2-reductase</fullName>
        <ecNumber evidence="2">1.1.1.169</ecNumber>
    </recommendedName>
    <alternativeName>
        <fullName evidence="6">Ketopantoate reductase</fullName>
    </alternativeName>
</protein>
<evidence type="ECO:0000256" key="4">
    <source>
        <dbReference type="ARBA" id="ARBA00022655"/>
    </source>
</evidence>
<dbReference type="UniPathway" id="UPA00028">
    <property type="reaction ID" value="UER00004"/>
</dbReference>
<proteinExistence type="predicted"/>
<reference evidence="10 11" key="1">
    <citation type="journal article" date="2010" name="BMC Genomics">
        <title>Genome comparison of the epiphytic bacteria Erwinia billingiae and E. tasmaniensis with the pear pathogen E. pyrifoliae.</title>
        <authorList>
            <person name="Kube M."/>
            <person name="Migdoll A.M."/>
            <person name="Gehring I."/>
            <person name="Heitmann K."/>
            <person name="Mayer Y."/>
            <person name="Kuhl H."/>
            <person name="Knaust F."/>
            <person name="Geider K."/>
            <person name="Reinhardt R."/>
        </authorList>
    </citation>
    <scope>NUCLEOTIDE SEQUENCE [LARGE SCALE GENOMIC DNA]</scope>
    <source>
        <strain evidence="10 11">Eb661</strain>
    </source>
</reference>
<organism evidence="11">
    <name type="scientific">Erwinia billingiae (strain Eb661)</name>
    <dbReference type="NCBI Taxonomy" id="634500"/>
    <lineage>
        <taxon>Bacteria</taxon>
        <taxon>Pseudomonadati</taxon>
        <taxon>Pseudomonadota</taxon>
        <taxon>Gammaproteobacteria</taxon>
        <taxon>Enterobacterales</taxon>
        <taxon>Erwiniaceae</taxon>
        <taxon>Erwinia</taxon>
    </lineage>
</organism>
<evidence type="ECO:0000313" key="10">
    <source>
        <dbReference type="EMBL" id="CAX57873.1"/>
    </source>
</evidence>
<dbReference type="GeneID" id="90510337"/>
<sequence>MSKDILIWGAGAIGGTVGAWLLRAGYDVTFVDVDSQHVECIRDPHRGLKITGEVDSFTVQAKAFHPSELSGKWQRIFLAVKAHHTADATRQLAPFLDADGYVLSLQNGLCESTISQIVGEDRTVGAFINFYADWTAPGEINYSNRGAAVIGELDGRLTPRLATLHTDLSHFEPGIIQSEALSGWLWGKLGYASLLFAQAVGAKGIADCLAREDIRPVLLALAREIVQVADAEGIALKGFNGFDPQAFRAGASVEAINSTFHNMVEFNRPNTKTHSGIWRDLAIRKRPTEVDGQLGIVVRIAGDHGIPTPALNALIAQIHQIERGERPLAENNLNELLI</sequence>
<dbReference type="Gene3D" id="3.40.50.720">
    <property type="entry name" value="NAD(P)-binding Rossmann-like Domain"/>
    <property type="match status" value="1"/>
</dbReference>
<evidence type="ECO:0000256" key="3">
    <source>
        <dbReference type="ARBA" id="ARBA00019465"/>
    </source>
</evidence>
<dbReference type="SUPFAM" id="SSF51735">
    <property type="entry name" value="NAD(P)-binding Rossmann-fold domains"/>
    <property type="match status" value="1"/>
</dbReference>
<dbReference type="EC" id="1.1.1.169" evidence="2"/>
<dbReference type="HOGENOM" id="CLU_031468_0_0_6"/>